<proteinExistence type="predicted"/>
<evidence type="ECO:0000313" key="4">
    <source>
        <dbReference type="EMBL" id="WVX51414.1"/>
    </source>
</evidence>
<keyword evidence="4" id="KW-0378">Hydrolase</keyword>
<keyword evidence="4" id="KW-0645">Protease</keyword>
<protein>
    <submittedName>
        <fullName evidence="4">Beta-barrel assembly-enhancing protease</fullName>
        <ecNumber evidence="4">3.4.-.-</ecNumber>
    </submittedName>
</protein>
<keyword evidence="2 3" id="KW-0802">TPR repeat</keyword>
<sequence length="816" mass="90055">MRKLGMFKTLPIMLVIALTLSACKSSEERAEEFYQSGLELIEAGDYDRGIVELRNVFEFDGSHREARFLLASTMLEEQDNRRGAYGQFLRLAEQYPDDLQTRILLSELAFDGTNWEEFERHGTKAVELDADAPRVRAIAIALAYREAFLADDEPGRREQARAAQELLNTLPDSVMMRKLVLDTMLLNGELDQAMEALAWLIEREPDNILYWRQRLNILLQNNDMEGLEAQLLEMVERFPDDVENKQMLLQFYISRDQQEDAEAFLRQLAVAAAEGDNTPRADLINYLLQVKGAEAALAELDAAIAEEEDPVPFQVIRAGIIFAQGEQNEAIADLEEILETAEPSEQTNNIKIALARMMLSTGNEVGARAHVEEVLVADAGHPMALKMQASWQIRSDDADGAINSLRAALDRTPDDAQAMGLMAEAYARSGRPELSQDFLALAVEASGNAPEESLRYAEQLIGQERYLPAEDILIPALRLQPQNVALLSTLGQLYLRMEDMGRTEQVFKTLANIDTPAAQQASRQLEAQWISANNGVDEAIAYLEGIASSADATLSNQVELVRVRLATGDSTGALALARELLSENPDNLALQAITASVEAANGNLEAAITTYRDILEAEPLAANVWLELARVTQRQDGDDAANAIINEALVAAPEDANLLWASASYRERAGDIDGAIEIYEALYARNSNSVVIANNLASMLSTYRTDETSLERAWAVARRFRDTDIPAMQDTFGWILQRRGESGEALPYLESAAQGLPNDPVVQYHLGKAYAALERPEEAMAQFRKAVQIAGPDDQRAQIIEARALIAASEGGATEN</sequence>
<dbReference type="SMART" id="SM00028">
    <property type="entry name" value="TPR"/>
    <property type="match status" value="5"/>
</dbReference>
<geneLocation type="plasmid" evidence="4 5">
    <name>pROLI127</name>
</geneLocation>
<evidence type="ECO:0000256" key="2">
    <source>
        <dbReference type="ARBA" id="ARBA00022803"/>
    </source>
</evidence>
<keyword evidence="1" id="KW-0677">Repeat</keyword>
<dbReference type="InterPro" id="IPR019734">
    <property type="entry name" value="TPR_rpt"/>
</dbReference>
<feature type="repeat" description="TPR" evidence="3">
    <location>
        <begin position="760"/>
        <end position="793"/>
    </location>
</feature>
<dbReference type="Pfam" id="PF13432">
    <property type="entry name" value="TPR_16"/>
    <property type="match status" value="2"/>
</dbReference>
<dbReference type="InterPro" id="IPR051012">
    <property type="entry name" value="CellSynth/LPSAsmb/PSIAsmb"/>
</dbReference>
<evidence type="ECO:0000256" key="3">
    <source>
        <dbReference type="PROSITE-ProRule" id="PRU00339"/>
    </source>
</evidence>
<dbReference type="EMBL" id="CP143424">
    <property type="protein sequence ID" value="WVX51414.1"/>
    <property type="molecule type" value="Genomic_DNA"/>
</dbReference>
<dbReference type="EC" id="3.4.-.-" evidence="4"/>
<dbReference type="Gene3D" id="1.25.40.10">
    <property type="entry name" value="Tetratricopeptide repeat domain"/>
    <property type="match status" value="5"/>
</dbReference>
<dbReference type="PROSITE" id="PS50005">
    <property type="entry name" value="TPR"/>
    <property type="match status" value="1"/>
</dbReference>
<keyword evidence="5" id="KW-1185">Reference proteome</keyword>
<dbReference type="SUPFAM" id="SSF48452">
    <property type="entry name" value="TPR-like"/>
    <property type="match status" value="4"/>
</dbReference>
<dbReference type="RefSeq" id="WP_316247472.1">
    <property type="nucleotide sequence ID" value="NZ_CP143424.1"/>
</dbReference>
<reference evidence="4 5" key="2">
    <citation type="submission" date="2024-01" db="EMBL/GenBank/DDBJ databases">
        <title>Roseobacter fucihabitans sp. nov., isolated from the brown alga Fucus spiralis.</title>
        <authorList>
            <person name="Hahnke S."/>
            <person name="Berger M."/>
            <person name="Schlingloff A."/>
            <person name="Athale I."/>
            <person name="Neumann-Schaal M."/>
            <person name="Adenaya A."/>
            <person name="Poehlein A."/>
            <person name="Daniel R."/>
            <person name="Pertersen J."/>
            <person name="Brinkhoff T."/>
        </authorList>
    </citation>
    <scope>NUCLEOTIDE SEQUENCE [LARGE SCALE GENOMIC DNA]</scope>
    <source>
        <strain evidence="4 5">B14</strain>
        <plasmid evidence="4 5">pROLI127</plasmid>
    </source>
</reference>
<dbReference type="PROSITE" id="PS51257">
    <property type="entry name" value="PROKAR_LIPOPROTEIN"/>
    <property type="match status" value="1"/>
</dbReference>
<dbReference type="GO" id="GO:0008233">
    <property type="term" value="F:peptidase activity"/>
    <property type="evidence" value="ECO:0007669"/>
    <property type="project" value="UniProtKB-KW"/>
</dbReference>
<dbReference type="GO" id="GO:0006508">
    <property type="term" value="P:proteolysis"/>
    <property type="evidence" value="ECO:0007669"/>
    <property type="project" value="UniProtKB-KW"/>
</dbReference>
<dbReference type="InterPro" id="IPR011990">
    <property type="entry name" value="TPR-like_helical_dom_sf"/>
</dbReference>
<evidence type="ECO:0000256" key="1">
    <source>
        <dbReference type="ARBA" id="ARBA00022737"/>
    </source>
</evidence>
<dbReference type="Proteomes" id="UP001318682">
    <property type="component" value="Plasmid pROLI127"/>
</dbReference>
<dbReference type="PANTHER" id="PTHR45586">
    <property type="entry name" value="TPR REPEAT-CONTAINING PROTEIN PA4667"/>
    <property type="match status" value="1"/>
</dbReference>
<reference evidence="4 5" key="1">
    <citation type="submission" date="2015-07" db="EMBL/GenBank/DDBJ databases">
        <authorList>
            <person name="Voget S."/>
            <person name="Dogs M."/>
            <person name="Brinkhoff T.H."/>
            <person name="Daniel R."/>
        </authorList>
    </citation>
    <scope>NUCLEOTIDE SEQUENCE [LARGE SCALE GENOMIC DNA]</scope>
    <source>
        <strain evidence="4 5">B14</strain>
        <plasmid evidence="4 5">pROLI127</plasmid>
    </source>
</reference>
<gene>
    <name evidence="4" type="primary">bepA_4</name>
    <name evidence="4" type="ORF">ROLI_045160</name>
</gene>
<keyword evidence="4" id="KW-0614">Plasmid</keyword>
<name>A0ABZ2C3P0_9RHOB</name>
<evidence type="ECO:0000313" key="5">
    <source>
        <dbReference type="Proteomes" id="UP001318682"/>
    </source>
</evidence>
<accession>A0ABZ2C3P0</accession>
<dbReference type="PANTHER" id="PTHR45586:SF1">
    <property type="entry name" value="LIPOPOLYSACCHARIDE ASSEMBLY PROTEIN B"/>
    <property type="match status" value="1"/>
</dbReference>
<organism evidence="4 5">
    <name type="scientific">Roseobacter fucihabitans</name>
    <dbReference type="NCBI Taxonomy" id="1537242"/>
    <lineage>
        <taxon>Bacteria</taxon>
        <taxon>Pseudomonadati</taxon>
        <taxon>Pseudomonadota</taxon>
        <taxon>Alphaproteobacteria</taxon>
        <taxon>Rhodobacterales</taxon>
        <taxon>Roseobacteraceae</taxon>
        <taxon>Roseobacter</taxon>
    </lineage>
</organism>
<dbReference type="Pfam" id="PF14559">
    <property type="entry name" value="TPR_19"/>
    <property type="match status" value="2"/>
</dbReference>